<name>B7IHK8_THEAB</name>
<dbReference type="OrthoDB" id="47931at2"/>
<dbReference type="HOGENOM" id="CLU_1517224_0_0_0"/>
<dbReference type="Proteomes" id="UP000002453">
    <property type="component" value="Chromosome"/>
</dbReference>
<protein>
    <submittedName>
        <fullName evidence="1">Uncharacterized protein</fullName>
    </submittedName>
</protein>
<reference evidence="1 2" key="1">
    <citation type="journal article" date="2009" name="J. Bacteriol.">
        <title>The genome of Thermosipho africanus TCF52B: lateral genetic connections to the Firmicutes and Archaea.</title>
        <authorList>
            <person name="Nesboe C.L."/>
            <person name="Bapteste E."/>
            <person name="Curtis B."/>
            <person name="Dahle H."/>
            <person name="Lopez P."/>
            <person name="Macleod D."/>
            <person name="Dlutek M."/>
            <person name="Bowman S."/>
            <person name="Zhaxybayeva O."/>
            <person name="Birkeland N.-K."/>
            <person name="Doolittle W.F."/>
        </authorList>
    </citation>
    <scope>NUCLEOTIDE SEQUENCE [LARGE SCALE GENOMIC DNA]</scope>
    <source>
        <strain evidence="1 2">TCF52B</strain>
    </source>
</reference>
<proteinExistence type="predicted"/>
<evidence type="ECO:0000313" key="1">
    <source>
        <dbReference type="EMBL" id="ACJ75572.1"/>
    </source>
</evidence>
<keyword evidence="2" id="KW-1185">Reference proteome</keyword>
<dbReference type="eggNOG" id="COG2345">
    <property type="taxonomic scope" value="Bacteria"/>
</dbReference>
<sequence length="177" mass="20495">MNELLKVISSPQLFEVLNFLKNNPNMNPSTIAKKLGYHTFTVQRYLEIMEKFNIVSFKEERKVGRPSKKYRYIGGKITIDIDEILNIFNLKGKRVREKAGDFKYSYDLNKETIKGVILNNKKIKFNEVEGKILFLIPPVNSNGITVCEISNKISINEFDILFAIKKFLSLDLIEVVE</sequence>
<dbReference type="STRING" id="484019.THA_1119"/>
<organism evidence="1 2">
    <name type="scientific">Thermosipho africanus (strain TCF52B)</name>
    <dbReference type="NCBI Taxonomy" id="484019"/>
    <lineage>
        <taxon>Bacteria</taxon>
        <taxon>Thermotogati</taxon>
        <taxon>Thermotogota</taxon>
        <taxon>Thermotogae</taxon>
        <taxon>Thermotogales</taxon>
        <taxon>Fervidobacteriaceae</taxon>
        <taxon>Thermosipho</taxon>
    </lineage>
</organism>
<dbReference type="EMBL" id="CP001185">
    <property type="protein sequence ID" value="ACJ75572.1"/>
    <property type="molecule type" value="Genomic_DNA"/>
</dbReference>
<dbReference type="AlphaFoldDB" id="B7IHK8"/>
<gene>
    <name evidence="1" type="ordered locus">THA_1119</name>
</gene>
<evidence type="ECO:0000313" key="2">
    <source>
        <dbReference type="Proteomes" id="UP000002453"/>
    </source>
</evidence>
<dbReference type="InterPro" id="IPR036388">
    <property type="entry name" value="WH-like_DNA-bd_sf"/>
</dbReference>
<accession>B7IHK8</accession>
<dbReference type="RefSeq" id="WP_004101223.1">
    <property type="nucleotide sequence ID" value="NC_011653.1"/>
</dbReference>
<dbReference type="Gene3D" id="1.10.10.10">
    <property type="entry name" value="Winged helix-like DNA-binding domain superfamily/Winged helix DNA-binding domain"/>
    <property type="match status" value="1"/>
</dbReference>
<dbReference type="SUPFAM" id="SSF46785">
    <property type="entry name" value="Winged helix' DNA-binding domain"/>
    <property type="match status" value="1"/>
</dbReference>
<dbReference type="KEGG" id="taf:THA_1119"/>
<dbReference type="InterPro" id="IPR036390">
    <property type="entry name" value="WH_DNA-bd_sf"/>
</dbReference>